<keyword evidence="2" id="KW-0808">Transferase</keyword>
<proteinExistence type="predicted"/>
<evidence type="ECO:0000313" key="2">
    <source>
        <dbReference type="EMBL" id="PJI94871.1"/>
    </source>
</evidence>
<keyword evidence="3" id="KW-1185">Reference proteome</keyword>
<dbReference type="RefSeq" id="WP_100348818.1">
    <property type="nucleotide sequence ID" value="NZ_PGTZ01000006.1"/>
</dbReference>
<evidence type="ECO:0000313" key="3">
    <source>
        <dbReference type="Proteomes" id="UP000231586"/>
    </source>
</evidence>
<dbReference type="OrthoDB" id="5176171at2"/>
<reference evidence="2 3" key="1">
    <citation type="submission" date="2017-11" db="EMBL/GenBank/DDBJ databases">
        <title>Genomic Encyclopedia of Archaeal and Bacterial Type Strains, Phase II (KMG-II): From Individual Species to Whole Genera.</title>
        <authorList>
            <person name="Goeker M."/>
        </authorList>
    </citation>
    <scope>NUCLEOTIDE SEQUENCE [LARGE SCALE GENOMIC DNA]</scope>
    <source>
        <strain evidence="2 3">DSM 22413</strain>
    </source>
</reference>
<feature type="domain" description="Polymerase nucleotidyl transferase" evidence="1">
    <location>
        <begin position="34"/>
        <end position="68"/>
    </location>
</feature>
<sequence length="288" mass="29455">MPPDAPPHAPAPLPGEADDTWRALSARLTVIPGVVGVVLGGSRARGDALPSSDVDLGLYVDESLDLRRLEDLARDVAGPDAVVGARGGWGPWVDGGAWLSVDGVAVDWIYRDVGRVRQAVSDAVDGRAAWHVQPGHPLGFLDVAYAGELASGGVLADPSGVLGALRSALDPFPAALAETLADGTWEASFLVEGALKGARRGDSAYVAGCLFRAFGVCAHALLGRAGQWATNDKGLVARAGSAATAPDGWAAEVHTLLARPGSTPDDLAATLTRARALVDAAREAVGRG</sequence>
<dbReference type="Proteomes" id="UP000231586">
    <property type="component" value="Unassembled WGS sequence"/>
</dbReference>
<accession>A0A2M8WVB5</accession>
<evidence type="ECO:0000259" key="1">
    <source>
        <dbReference type="Pfam" id="PF01909"/>
    </source>
</evidence>
<dbReference type="EMBL" id="PGTZ01000006">
    <property type="protein sequence ID" value="PJI94871.1"/>
    <property type="molecule type" value="Genomic_DNA"/>
</dbReference>
<dbReference type="Gene3D" id="3.30.460.10">
    <property type="entry name" value="Beta Polymerase, domain 2"/>
    <property type="match status" value="1"/>
</dbReference>
<dbReference type="InterPro" id="IPR043519">
    <property type="entry name" value="NT_sf"/>
</dbReference>
<dbReference type="Pfam" id="PF01909">
    <property type="entry name" value="NTP_transf_2"/>
    <property type="match status" value="1"/>
</dbReference>
<dbReference type="AlphaFoldDB" id="A0A2M8WVB5"/>
<dbReference type="InterPro" id="IPR002934">
    <property type="entry name" value="Polymerase_NTP_transf_dom"/>
</dbReference>
<dbReference type="GO" id="GO:0016779">
    <property type="term" value="F:nucleotidyltransferase activity"/>
    <property type="evidence" value="ECO:0007669"/>
    <property type="project" value="InterPro"/>
</dbReference>
<gene>
    <name evidence="2" type="ORF">CLV34_0719</name>
</gene>
<comment type="caution">
    <text evidence="2">The sequence shown here is derived from an EMBL/GenBank/DDBJ whole genome shotgun (WGS) entry which is preliminary data.</text>
</comment>
<protein>
    <submittedName>
        <fullName evidence="2">Nucleotidyltransferase-like protein</fullName>
    </submittedName>
</protein>
<name>A0A2M8WVB5_9MICO</name>
<dbReference type="SUPFAM" id="SSF81301">
    <property type="entry name" value="Nucleotidyltransferase"/>
    <property type="match status" value="1"/>
</dbReference>
<organism evidence="2 3">
    <name type="scientific">Luteimicrobium subarcticum</name>
    <dbReference type="NCBI Taxonomy" id="620910"/>
    <lineage>
        <taxon>Bacteria</taxon>
        <taxon>Bacillati</taxon>
        <taxon>Actinomycetota</taxon>
        <taxon>Actinomycetes</taxon>
        <taxon>Micrococcales</taxon>
        <taxon>Luteimicrobium</taxon>
    </lineage>
</organism>
<dbReference type="CDD" id="cd05403">
    <property type="entry name" value="NT_KNTase_like"/>
    <property type="match status" value="1"/>
</dbReference>